<gene>
    <name evidence="1" type="ORF">PGSY75_0722400</name>
</gene>
<dbReference type="AlphaFoldDB" id="A0A151LQA7"/>
<dbReference type="EMBL" id="LVLB01000008">
    <property type="protein sequence ID" value="KYO01362.1"/>
    <property type="molecule type" value="Genomic_DNA"/>
</dbReference>
<organism evidence="1 2">
    <name type="scientific">Plasmodium gaboni</name>
    <dbReference type="NCBI Taxonomy" id="647221"/>
    <lineage>
        <taxon>Eukaryota</taxon>
        <taxon>Sar</taxon>
        <taxon>Alveolata</taxon>
        <taxon>Apicomplexa</taxon>
        <taxon>Aconoidasida</taxon>
        <taxon>Haemosporida</taxon>
        <taxon>Plasmodiidae</taxon>
        <taxon>Plasmodium</taxon>
        <taxon>Plasmodium (Laverania)</taxon>
    </lineage>
</organism>
<dbReference type="KEGG" id="pgab:PGSY75_0722400"/>
<reference evidence="1 2" key="1">
    <citation type="journal article" date="2016" name="Nat. Commun.">
        <title>Genomes of cryptic chimpanzee Plasmodium species reveal key evolutionary events leading to human malaria.</title>
        <authorList>
            <person name="Sundararaman S.A."/>
            <person name="Plenderleith L.J."/>
            <person name="Liu W."/>
            <person name="Loy D.E."/>
            <person name="Learn G.H."/>
            <person name="Li Y."/>
            <person name="Shaw K.S."/>
            <person name="Ayouba A."/>
            <person name="Peeters M."/>
            <person name="Speede S."/>
            <person name="Shaw G.M."/>
            <person name="Bushman F.D."/>
            <person name="Brisson D."/>
            <person name="Rayner J.C."/>
            <person name="Sharp P.M."/>
            <person name="Hahn B.H."/>
        </authorList>
    </citation>
    <scope>NUCLEOTIDE SEQUENCE [LARGE SCALE GENOMIC DNA]</scope>
    <source>
        <strain evidence="1 2">SY75</strain>
    </source>
</reference>
<dbReference type="GeneID" id="29775681"/>
<dbReference type="VEuPathDB" id="PlasmoDB:PGSY75_0722400"/>
<evidence type="ECO:0000313" key="1">
    <source>
        <dbReference type="EMBL" id="KYO01362.1"/>
    </source>
</evidence>
<sequence length="16" mass="1808">MAPKKKEEEPPKILLG</sequence>
<proteinExistence type="predicted"/>
<comment type="caution">
    <text evidence="1">The sequence shown here is derived from an EMBL/GenBank/DDBJ whole genome shotgun (WGS) entry which is preliminary data.</text>
</comment>
<dbReference type="RefSeq" id="XP_018642566.1">
    <property type="nucleotide sequence ID" value="XM_018785065.1"/>
</dbReference>
<protein>
    <submittedName>
        <fullName evidence="1">Putative GTP-binding protein</fullName>
    </submittedName>
</protein>
<name>A0A151LQA7_9APIC</name>
<evidence type="ECO:0000313" key="2">
    <source>
        <dbReference type="Proteomes" id="UP000076004"/>
    </source>
</evidence>
<feature type="non-terminal residue" evidence="1">
    <location>
        <position position="16"/>
    </location>
</feature>
<accession>A0A151LQA7</accession>
<dbReference type="Proteomes" id="UP000076004">
    <property type="component" value="Unassembled WGS sequence"/>
</dbReference>